<dbReference type="Gene3D" id="1.20.950.20">
    <property type="entry name" value="Transmembrane di-heme cytochromes, Chain C"/>
    <property type="match status" value="1"/>
</dbReference>
<protein>
    <submittedName>
        <fullName evidence="8">Putative cytochrome b/c</fullName>
    </submittedName>
</protein>
<keyword evidence="9" id="KW-1185">Reference proteome</keyword>
<evidence type="ECO:0000313" key="9">
    <source>
        <dbReference type="Proteomes" id="UP000094609"/>
    </source>
</evidence>
<evidence type="ECO:0000256" key="6">
    <source>
        <dbReference type="SAM" id="Phobius"/>
    </source>
</evidence>
<evidence type="ECO:0000313" key="8">
    <source>
        <dbReference type="EMBL" id="AOO65705.1"/>
    </source>
</evidence>
<feature type="transmembrane region" description="Helical" evidence="6">
    <location>
        <begin position="39"/>
        <end position="58"/>
    </location>
</feature>
<dbReference type="GO" id="GO:0020037">
    <property type="term" value="F:heme binding"/>
    <property type="evidence" value="ECO:0007669"/>
    <property type="project" value="TreeGrafter"/>
</dbReference>
<feature type="transmembrane region" description="Helical" evidence="6">
    <location>
        <begin position="147"/>
        <end position="165"/>
    </location>
</feature>
<accession>A0A1D7TL23</accession>
<dbReference type="PATRIC" id="fig|1193502.14.peg.1965"/>
<feature type="transmembrane region" description="Helical" evidence="6">
    <location>
        <begin position="7"/>
        <end position="27"/>
    </location>
</feature>
<keyword evidence="2" id="KW-1003">Cell membrane</keyword>
<reference evidence="9" key="1">
    <citation type="submission" date="2016-08" db="EMBL/GenBank/DDBJ databases">
        <title>Complete genome sequence of the organohalide-respiring Epsilonproteobacterium Sulfurospirillum halorespirans.</title>
        <authorList>
            <person name="Goris T."/>
            <person name="Zimmermann J."/>
            <person name="Schenz B."/>
            <person name="Lemos M."/>
            <person name="Hackermueller J."/>
            <person name="Diekert G."/>
        </authorList>
    </citation>
    <scope>NUCLEOTIDE SEQUENCE [LARGE SCALE GENOMIC DNA]</scope>
    <source>
        <strain>DSM 13726</strain>
        <strain evidence="9">PCE-M2</strain>
    </source>
</reference>
<dbReference type="GO" id="GO:0005886">
    <property type="term" value="C:plasma membrane"/>
    <property type="evidence" value="ECO:0007669"/>
    <property type="project" value="UniProtKB-SubCell"/>
</dbReference>
<gene>
    <name evidence="8" type="ORF">SHALO_1934</name>
</gene>
<dbReference type="SUPFAM" id="SSF48695">
    <property type="entry name" value="Multiheme cytochromes"/>
    <property type="match status" value="1"/>
</dbReference>
<keyword evidence="3 6" id="KW-0812">Transmembrane</keyword>
<feature type="transmembrane region" description="Helical" evidence="6">
    <location>
        <begin position="198"/>
        <end position="216"/>
    </location>
</feature>
<proteinExistence type="predicted"/>
<feature type="domain" description="Cytochrome b561 bacterial/Ni-hydrogenase" evidence="7">
    <location>
        <begin position="6"/>
        <end position="181"/>
    </location>
</feature>
<name>A0A1D7TL23_9BACT</name>
<dbReference type="InterPro" id="IPR051542">
    <property type="entry name" value="Hydrogenase_cytochrome"/>
</dbReference>
<dbReference type="AlphaFoldDB" id="A0A1D7TL23"/>
<evidence type="ECO:0000259" key="7">
    <source>
        <dbReference type="Pfam" id="PF01292"/>
    </source>
</evidence>
<dbReference type="EMBL" id="CP017111">
    <property type="protein sequence ID" value="AOO65705.1"/>
    <property type="molecule type" value="Genomic_DNA"/>
</dbReference>
<evidence type="ECO:0000256" key="4">
    <source>
        <dbReference type="ARBA" id="ARBA00022989"/>
    </source>
</evidence>
<dbReference type="Pfam" id="PF01292">
    <property type="entry name" value="Ni_hydr_CYTB"/>
    <property type="match status" value="1"/>
</dbReference>
<sequence length="367" mass="41532">MKKILVWGLYTRVSHALLMVMMLAVFLTPEVKRLLTLHVALGYTLALLFLFRILWGFLDVKYSKFKDFNFNLSDLKEYIFSIFGNKKEYIGHNPASSYAIIAMIVLTFLAVISGALTYGVKEGMGVFSFMNHTMFRDMKLFKEVHEFFANVLMAVIFAHIAGVLLDKLFHKSRALESMVDGYKLGEEEGVKLTLMQKIFGGVAIALSLFAFVYMLVAPNSLLIADGNPKMDYTKENPAFYKECISCHTLYPPFLLPQKSWVSMMDTLENHFGDDASLDAATTESIKAFLVKNSSETSTKESSLRILASLENDKTYLAITETPFWKNRHKKIDKAVFAQADIGKPSNCKACHDNIENGLLNNRDIKRL</sequence>
<dbReference type="Pfam" id="PF09626">
    <property type="entry name" value="DHC"/>
    <property type="match status" value="1"/>
</dbReference>
<dbReference type="GO" id="GO:0022904">
    <property type="term" value="P:respiratory electron transport chain"/>
    <property type="evidence" value="ECO:0007669"/>
    <property type="project" value="InterPro"/>
</dbReference>
<dbReference type="KEGG" id="shal:SHALO_1934"/>
<evidence type="ECO:0000256" key="2">
    <source>
        <dbReference type="ARBA" id="ARBA00022475"/>
    </source>
</evidence>
<dbReference type="RefSeq" id="WP_069478358.1">
    <property type="nucleotide sequence ID" value="NZ_CP017111.1"/>
</dbReference>
<dbReference type="InterPro" id="IPR018588">
    <property type="entry name" value="Dihaem_cytochrome-c"/>
</dbReference>
<organism evidence="8 9">
    <name type="scientific">Sulfurospirillum halorespirans DSM 13726</name>
    <dbReference type="NCBI Taxonomy" id="1193502"/>
    <lineage>
        <taxon>Bacteria</taxon>
        <taxon>Pseudomonadati</taxon>
        <taxon>Campylobacterota</taxon>
        <taxon>Epsilonproteobacteria</taxon>
        <taxon>Campylobacterales</taxon>
        <taxon>Sulfurospirillaceae</taxon>
        <taxon>Sulfurospirillum</taxon>
    </lineage>
</organism>
<comment type="subcellular location">
    <subcellularLocation>
        <location evidence="1">Cell membrane</location>
        <topology evidence="1">Multi-pass membrane protein</topology>
    </subcellularLocation>
</comment>
<keyword evidence="5 6" id="KW-0472">Membrane</keyword>
<dbReference type="SUPFAM" id="SSF81342">
    <property type="entry name" value="Transmembrane di-heme cytochromes"/>
    <property type="match status" value="1"/>
</dbReference>
<dbReference type="Proteomes" id="UP000094609">
    <property type="component" value="Chromosome"/>
</dbReference>
<dbReference type="STRING" id="1193502.SHALO_1934"/>
<dbReference type="InterPro" id="IPR011577">
    <property type="entry name" value="Cyt_b561_bac/Ni-Hgenase"/>
</dbReference>
<keyword evidence="4 6" id="KW-1133">Transmembrane helix</keyword>
<evidence type="ECO:0000256" key="1">
    <source>
        <dbReference type="ARBA" id="ARBA00004651"/>
    </source>
</evidence>
<evidence type="ECO:0000256" key="3">
    <source>
        <dbReference type="ARBA" id="ARBA00022692"/>
    </source>
</evidence>
<dbReference type="PANTHER" id="PTHR30485:SF2">
    <property type="entry name" value="BLL0597 PROTEIN"/>
    <property type="match status" value="1"/>
</dbReference>
<dbReference type="GO" id="GO:0009055">
    <property type="term" value="F:electron transfer activity"/>
    <property type="evidence" value="ECO:0007669"/>
    <property type="project" value="InterPro"/>
</dbReference>
<evidence type="ECO:0000256" key="5">
    <source>
        <dbReference type="ARBA" id="ARBA00023136"/>
    </source>
</evidence>
<dbReference type="InterPro" id="IPR036280">
    <property type="entry name" value="Multihaem_cyt_sf"/>
</dbReference>
<dbReference type="PANTHER" id="PTHR30485">
    <property type="entry name" value="NI/FE-HYDROGENASE 1 B-TYPE CYTOCHROME SUBUNIT"/>
    <property type="match status" value="1"/>
</dbReference>
<feature type="transmembrane region" description="Helical" evidence="6">
    <location>
        <begin position="95"/>
        <end position="120"/>
    </location>
</feature>
<dbReference type="InterPro" id="IPR016174">
    <property type="entry name" value="Di-haem_cyt_TM"/>
</dbReference>